<keyword evidence="2" id="KW-1185">Reference proteome</keyword>
<accession>A0A834M6U7</accession>
<gene>
    <name evidence="1" type="ORF">GWI33_018056</name>
</gene>
<dbReference type="Proteomes" id="UP000625711">
    <property type="component" value="Unassembled WGS sequence"/>
</dbReference>
<evidence type="ECO:0008006" key="3">
    <source>
        <dbReference type="Google" id="ProtNLM"/>
    </source>
</evidence>
<evidence type="ECO:0000313" key="1">
    <source>
        <dbReference type="EMBL" id="KAF7268860.1"/>
    </source>
</evidence>
<dbReference type="EMBL" id="JAACXV010014298">
    <property type="protein sequence ID" value="KAF7268860.1"/>
    <property type="molecule type" value="Genomic_DNA"/>
</dbReference>
<evidence type="ECO:0000313" key="2">
    <source>
        <dbReference type="Proteomes" id="UP000625711"/>
    </source>
</evidence>
<comment type="caution">
    <text evidence="1">The sequence shown here is derived from an EMBL/GenBank/DDBJ whole genome shotgun (WGS) entry which is preliminary data.</text>
</comment>
<sequence length="100" mass="10983">MFFRSPFSCAWTSAGTFSRNYFLCGAGCLNCGMSRFGEVSSSLLIPGPSQGYKCKHPDCNGVFSTKSGRGVHMNAAQKDWKNCRLLCGEATMRPKVKKSR</sequence>
<dbReference type="AlphaFoldDB" id="A0A834M6U7"/>
<proteinExistence type="predicted"/>
<reference evidence="1" key="1">
    <citation type="submission" date="2020-08" db="EMBL/GenBank/DDBJ databases">
        <title>Genome sequencing and assembly of the red palm weevil Rhynchophorus ferrugineus.</title>
        <authorList>
            <person name="Dias G.B."/>
            <person name="Bergman C.M."/>
            <person name="Manee M."/>
        </authorList>
    </citation>
    <scope>NUCLEOTIDE SEQUENCE</scope>
    <source>
        <strain evidence="1">AA-2017</strain>
        <tissue evidence="1">Whole larva</tissue>
    </source>
</reference>
<protein>
    <recommendedName>
        <fullName evidence="3">C2H2-type domain-containing protein</fullName>
    </recommendedName>
</protein>
<name>A0A834M6U7_RHYFE</name>
<organism evidence="1 2">
    <name type="scientific">Rhynchophorus ferrugineus</name>
    <name type="common">Red palm weevil</name>
    <name type="synonym">Curculio ferrugineus</name>
    <dbReference type="NCBI Taxonomy" id="354439"/>
    <lineage>
        <taxon>Eukaryota</taxon>
        <taxon>Metazoa</taxon>
        <taxon>Ecdysozoa</taxon>
        <taxon>Arthropoda</taxon>
        <taxon>Hexapoda</taxon>
        <taxon>Insecta</taxon>
        <taxon>Pterygota</taxon>
        <taxon>Neoptera</taxon>
        <taxon>Endopterygota</taxon>
        <taxon>Coleoptera</taxon>
        <taxon>Polyphaga</taxon>
        <taxon>Cucujiformia</taxon>
        <taxon>Curculionidae</taxon>
        <taxon>Dryophthorinae</taxon>
        <taxon>Rhynchophorus</taxon>
    </lineage>
</organism>